<dbReference type="EMBL" id="JABWUV010000035">
    <property type="protein sequence ID" value="KAF6272079.1"/>
    <property type="molecule type" value="Genomic_DNA"/>
</dbReference>
<feature type="compositionally biased region" description="Basic and acidic residues" evidence="1">
    <location>
        <begin position="140"/>
        <end position="151"/>
    </location>
</feature>
<evidence type="ECO:0000313" key="3">
    <source>
        <dbReference type="Proteomes" id="UP000527355"/>
    </source>
</evidence>
<proteinExistence type="predicted"/>
<dbReference type="Proteomes" id="UP000527355">
    <property type="component" value="Unassembled WGS sequence"/>
</dbReference>
<gene>
    <name evidence="2" type="ORF">mMyoMyo1_010878</name>
</gene>
<evidence type="ECO:0000256" key="1">
    <source>
        <dbReference type="SAM" id="MobiDB-lite"/>
    </source>
</evidence>
<organism evidence="2 3">
    <name type="scientific">Myotis myotis</name>
    <name type="common">Greater mouse-eared bat</name>
    <name type="synonym">Vespertilio myotis</name>
    <dbReference type="NCBI Taxonomy" id="51298"/>
    <lineage>
        <taxon>Eukaryota</taxon>
        <taxon>Metazoa</taxon>
        <taxon>Chordata</taxon>
        <taxon>Craniata</taxon>
        <taxon>Vertebrata</taxon>
        <taxon>Euteleostomi</taxon>
        <taxon>Mammalia</taxon>
        <taxon>Eutheria</taxon>
        <taxon>Laurasiatheria</taxon>
        <taxon>Chiroptera</taxon>
        <taxon>Yangochiroptera</taxon>
        <taxon>Vespertilionidae</taxon>
        <taxon>Myotis</taxon>
    </lineage>
</organism>
<evidence type="ECO:0000313" key="2">
    <source>
        <dbReference type="EMBL" id="KAF6272079.1"/>
    </source>
</evidence>
<feature type="region of interest" description="Disordered" evidence="1">
    <location>
        <begin position="123"/>
        <end position="183"/>
    </location>
</feature>
<protein>
    <submittedName>
        <fullName evidence="2">Uncharacterized protein</fullName>
    </submittedName>
</protein>
<dbReference type="AlphaFoldDB" id="A0A7J7R7G5"/>
<comment type="caution">
    <text evidence="2">The sequence shown here is derived from an EMBL/GenBank/DDBJ whole genome shotgun (WGS) entry which is preliminary data.</text>
</comment>
<sequence>METMKGVTFLVLNHLPDLRPSPHQSRQEGGLLPRGGRGASSPGKGSGYMLRLPAQLPGRAQPIPKPKCSGSTGFPKGYMCFEPQMVTLCGIRRQRLREGTWIGAGPTPTGECPCKRRERAAWPQGLAEETAQRRRRHPRRSDVATGRERLEPPATASGIEGADTFSLGFRPPEMRKRRSVVSSHQVLGYSGTSFLKPRSRRLFAK</sequence>
<feature type="region of interest" description="Disordered" evidence="1">
    <location>
        <begin position="16"/>
        <end position="48"/>
    </location>
</feature>
<name>A0A7J7R7G5_MYOMY</name>
<reference evidence="2 3" key="1">
    <citation type="journal article" date="2020" name="Nature">
        <title>Six reference-quality genomes reveal evolution of bat adaptations.</title>
        <authorList>
            <person name="Jebb D."/>
            <person name="Huang Z."/>
            <person name="Pippel M."/>
            <person name="Hughes G.M."/>
            <person name="Lavrichenko K."/>
            <person name="Devanna P."/>
            <person name="Winkler S."/>
            <person name="Jermiin L.S."/>
            <person name="Skirmuntt E.C."/>
            <person name="Katzourakis A."/>
            <person name="Burkitt-Gray L."/>
            <person name="Ray D.A."/>
            <person name="Sullivan K.A.M."/>
            <person name="Roscito J.G."/>
            <person name="Kirilenko B.M."/>
            <person name="Davalos L.M."/>
            <person name="Corthals A.P."/>
            <person name="Power M.L."/>
            <person name="Jones G."/>
            <person name="Ransome R.D."/>
            <person name="Dechmann D.K.N."/>
            <person name="Locatelli A.G."/>
            <person name="Puechmaille S.J."/>
            <person name="Fedrigo O."/>
            <person name="Jarvis E.D."/>
            <person name="Hiller M."/>
            <person name="Vernes S.C."/>
            <person name="Myers E.W."/>
            <person name="Teeling E.C."/>
        </authorList>
    </citation>
    <scope>NUCLEOTIDE SEQUENCE [LARGE SCALE GENOMIC DNA]</scope>
    <source>
        <strain evidence="2">MMyoMyo1</strain>
        <tissue evidence="2">Flight muscle</tissue>
    </source>
</reference>
<keyword evidence="3" id="KW-1185">Reference proteome</keyword>
<accession>A0A7J7R7G5</accession>